<evidence type="ECO:0000256" key="1">
    <source>
        <dbReference type="SAM" id="MobiDB-lite"/>
    </source>
</evidence>
<keyword evidence="3" id="KW-1185">Reference proteome</keyword>
<protein>
    <submittedName>
        <fullName evidence="2">Uncharacterized protein</fullName>
    </submittedName>
</protein>
<dbReference type="Proteomes" id="UP000030706">
    <property type="component" value="Unassembled WGS sequence"/>
</dbReference>
<sequence length="230" mass="26235">MFTKGPHYEELDMRSELELRHIAPEGDWQPNANGLGSDFCISRGFHDHYAVYQGLPLYWSREASVDSDKVVWMKQGETIGVTSRQAWDRVMDLRCEILAQAGHHDYHKDLGLDVVLGPYDKPQSRGPWKRQTREMMSSPKKQVPSRIPRPLLKTTRKYQHFLVNSNRMLLSKPRRRGLGGFVLKVHGLASMGWKISGAHPAFAQIYKEERSTYGSNQGGTRVSSQTSNIP</sequence>
<dbReference type="EMBL" id="KL585007">
    <property type="protein sequence ID" value="KEQ79285.1"/>
    <property type="molecule type" value="Genomic_DNA"/>
</dbReference>
<proteinExistence type="predicted"/>
<reference evidence="2 3" key="1">
    <citation type="journal article" date="2014" name="BMC Genomics">
        <title>Genome sequencing of four Aureobasidium pullulans varieties: biotechnological potential, stress tolerance, and description of new species.</title>
        <authorList>
            <person name="Gostin Ar C."/>
            <person name="Ohm R.A."/>
            <person name="Kogej T."/>
            <person name="Sonjak S."/>
            <person name="Turk M."/>
            <person name="Zajc J."/>
            <person name="Zalar P."/>
            <person name="Grube M."/>
            <person name="Sun H."/>
            <person name="Han J."/>
            <person name="Sharma A."/>
            <person name="Chiniquy J."/>
            <person name="Ngan C.Y."/>
            <person name="Lipzen A."/>
            <person name="Barry K."/>
            <person name="Grigoriev I.V."/>
            <person name="Gunde-Cimerman N."/>
        </authorList>
    </citation>
    <scope>NUCLEOTIDE SEQUENCE [LARGE SCALE GENOMIC DNA]</scope>
    <source>
        <strain evidence="2 3">EXF-150</strain>
    </source>
</reference>
<organism evidence="2 3">
    <name type="scientific">Aureobasidium pullulans EXF-150</name>
    <dbReference type="NCBI Taxonomy" id="1043002"/>
    <lineage>
        <taxon>Eukaryota</taxon>
        <taxon>Fungi</taxon>
        <taxon>Dikarya</taxon>
        <taxon>Ascomycota</taxon>
        <taxon>Pezizomycotina</taxon>
        <taxon>Dothideomycetes</taxon>
        <taxon>Dothideomycetidae</taxon>
        <taxon>Dothideales</taxon>
        <taxon>Saccotheciaceae</taxon>
        <taxon>Aureobasidium</taxon>
    </lineage>
</organism>
<name>A0A074X1F8_AURPU</name>
<dbReference type="RefSeq" id="XP_029755472.1">
    <property type="nucleotide sequence ID" value="XM_029907365.1"/>
</dbReference>
<accession>A0A074X1F8</accession>
<evidence type="ECO:0000313" key="2">
    <source>
        <dbReference type="EMBL" id="KEQ79285.1"/>
    </source>
</evidence>
<evidence type="ECO:0000313" key="3">
    <source>
        <dbReference type="Proteomes" id="UP000030706"/>
    </source>
</evidence>
<gene>
    <name evidence="2" type="ORF">M438DRAFT_359748</name>
</gene>
<dbReference type="GeneID" id="40749671"/>
<dbReference type="AlphaFoldDB" id="A0A074X1F8"/>
<feature type="region of interest" description="Disordered" evidence="1">
    <location>
        <begin position="123"/>
        <end position="146"/>
    </location>
</feature>
<dbReference type="HOGENOM" id="CLU_1204575_0_0_1"/>